<organism evidence="2 3">
    <name type="scientific">Emticicia agri</name>
    <dbReference type="NCBI Taxonomy" id="2492393"/>
    <lineage>
        <taxon>Bacteria</taxon>
        <taxon>Pseudomonadati</taxon>
        <taxon>Bacteroidota</taxon>
        <taxon>Cytophagia</taxon>
        <taxon>Cytophagales</taxon>
        <taxon>Leadbetterellaceae</taxon>
        <taxon>Emticicia</taxon>
    </lineage>
</organism>
<sequence length="197" mass="22890">MKKLIFFLLITVSASAQEKLWTENDRQELIANLKKTRDSLVKETANLSMEQWNFRESPERWTIGEIVEHLGLWERIFARETNIALRSKPTPELNASSKPDSWYIDFIMEDKVHNAPDYARPTGAMQGKDNLTAFLKIREQTISFVETTQADFKVHFEPVGGGAYRNVHQLFIVQWGHVSRHIKQIKKVKNHPNYPAL</sequence>
<comment type="caution">
    <text evidence="2">The sequence shown here is derived from an EMBL/GenBank/DDBJ whole genome shotgun (WGS) entry which is preliminary data.</text>
</comment>
<evidence type="ECO:0000313" key="2">
    <source>
        <dbReference type="EMBL" id="RYU93318.1"/>
    </source>
</evidence>
<accession>A0A4Q5LUG6</accession>
<keyword evidence="3" id="KW-1185">Reference proteome</keyword>
<gene>
    <name evidence="2" type="ORF">EWM59_22680</name>
</gene>
<dbReference type="EMBL" id="SEWF01000048">
    <property type="protein sequence ID" value="RYU93318.1"/>
    <property type="molecule type" value="Genomic_DNA"/>
</dbReference>
<dbReference type="RefSeq" id="WP_130023542.1">
    <property type="nucleotide sequence ID" value="NZ_SEWF01000048.1"/>
</dbReference>
<feature type="domain" description="DinB-like" evidence="1">
    <location>
        <begin position="33"/>
        <end position="185"/>
    </location>
</feature>
<evidence type="ECO:0000313" key="3">
    <source>
        <dbReference type="Proteomes" id="UP000293162"/>
    </source>
</evidence>
<dbReference type="AlphaFoldDB" id="A0A4Q5LUG6"/>
<name>A0A4Q5LUG6_9BACT</name>
<dbReference type="Proteomes" id="UP000293162">
    <property type="component" value="Unassembled WGS sequence"/>
</dbReference>
<dbReference type="InterPro" id="IPR024775">
    <property type="entry name" value="DinB-like"/>
</dbReference>
<dbReference type="Gene3D" id="1.20.120.450">
    <property type="entry name" value="dinb family like domain"/>
    <property type="match status" value="1"/>
</dbReference>
<dbReference type="OrthoDB" id="9807923at2"/>
<reference evidence="2 3" key="1">
    <citation type="submission" date="2019-02" db="EMBL/GenBank/DDBJ databases">
        <title>Bacterial novel species Emticicia sp. 17J42-9 isolated from soil.</title>
        <authorList>
            <person name="Jung H.-Y."/>
        </authorList>
    </citation>
    <scope>NUCLEOTIDE SEQUENCE [LARGE SCALE GENOMIC DNA]</scope>
    <source>
        <strain evidence="2 3">17J42-9</strain>
    </source>
</reference>
<protein>
    <submittedName>
        <fullName evidence="2">DinB family protein</fullName>
    </submittedName>
</protein>
<evidence type="ECO:0000259" key="1">
    <source>
        <dbReference type="Pfam" id="PF12867"/>
    </source>
</evidence>
<dbReference type="Pfam" id="PF12867">
    <property type="entry name" value="DinB_2"/>
    <property type="match status" value="1"/>
</dbReference>
<dbReference type="SUPFAM" id="SSF109854">
    <property type="entry name" value="DinB/YfiT-like putative metalloenzymes"/>
    <property type="match status" value="1"/>
</dbReference>
<dbReference type="InterPro" id="IPR034660">
    <property type="entry name" value="DinB/YfiT-like"/>
</dbReference>
<proteinExistence type="predicted"/>